<dbReference type="SFLD" id="SFLDS00052">
    <property type="entry name" value="Ferric_Reductase_Domain"/>
    <property type="match status" value="1"/>
</dbReference>
<sequence length="800" mass="88159">MKSLIALLSLLSLALRASAQNGIIGFGISMYPDLCCQACHDSLASLYLSCTTFEGHSDHDEMGGMVKRDEGEMTMMGMTSDECHASSKAWLETMAYCIQTNCNADGYPVDKQAECFASQALGGASQPTFHESLPAEQPTQELASDAVWLNETSLVNGEIYLVNHGTLGEFVRSEEYHTKYAVSLIIIFIGTCLLLGITTQIISRVQSSRRAGSNNLSSKIKEHILLPALFPSSRRLEPLPNSTGYVPSRVLTISLTFYLILNIIFSAVSFRSFQPNVWFLSAGFELCEYVGNRTGTLSLVNLALAILLSGRNNALVFLTGWNQTTFLTLHRWVARIAVVQVVVHSIVYTAAYFQPGYEGAAAYAEKAVEPFYTWGIVGTVLLCLVVGLAILPIRARAYELFLATHVVLVVLGLVSTWYHLVPHFGYQFGYQVWLYIAFAFWGWDRFVRIVRIGVYNHLLGGEGRTKATVEAVPGTDGRIMEITVYPRTNWGFGRPGQHSFLSFPGLFWKTKGRVWENHPFSIAAWEGMPGQLDRGRGDLSQTQETKQQHKGLSDKEIETTHRHSEEKRRRAIKFLVRAHGGITSLLRQQVLASPSGERLETAIFTEGPYTGHRATVYPLYNADTIVCFAGGIGITHILGFVQEYVEERAGGNGDLEDAGESGGGRRMRATRLILAWSAKEMALIQHVRQRFLGVGQEGSQGGLEVLLWCTGSPSSKGSAREEKAEDPRLEVGHSAQRTDTDVQNGRMDIKAVLRGAVELGNRTAVMVCAPGAMADEVTRETVKCLADGLDVDLVEEAFAW</sequence>
<evidence type="ECO:0000256" key="6">
    <source>
        <dbReference type="ARBA" id="ARBA00023002"/>
    </source>
</evidence>
<feature type="region of interest" description="Disordered" evidence="10">
    <location>
        <begin position="534"/>
        <end position="564"/>
    </location>
</feature>
<keyword evidence="8 11" id="KW-0472">Membrane</keyword>
<evidence type="ECO:0000256" key="3">
    <source>
        <dbReference type="ARBA" id="ARBA00022448"/>
    </source>
</evidence>
<evidence type="ECO:0000256" key="7">
    <source>
        <dbReference type="ARBA" id="ARBA00023065"/>
    </source>
</evidence>
<dbReference type="CDD" id="cd06186">
    <property type="entry name" value="NOX_Duox_like_FAD_NADP"/>
    <property type="match status" value="1"/>
</dbReference>
<dbReference type="GO" id="GO:0015677">
    <property type="term" value="P:copper ion import"/>
    <property type="evidence" value="ECO:0007669"/>
    <property type="project" value="TreeGrafter"/>
</dbReference>
<dbReference type="SFLD" id="SFLDG01168">
    <property type="entry name" value="Ferric_reductase_subgroup_(FRE"/>
    <property type="match status" value="1"/>
</dbReference>
<comment type="caution">
    <text evidence="14">The sequence shown here is derived from an EMBL/GenBank/DDBJ whole genome shotgun (WGS) entry which is preliminary data.</text>
</comment>
<feature type="transmembrane region" description="Helical" evidence="11">
    <location>
        <begin position="299"/>
        <end position="320"/>
    </location>
</feature>
<keyword evidence="9" id="KW-0325">Glycoprotein</keyword>
<feature type="transmembrane region" description="Helical" evidence="11">
    <location>
        <begin position="250"/>
        <end position="270"/>
    </location>
</feature>
<dbReference type="InterPro" id="IPR013121">
    <property type="entry name" value="Fe_red_NAD-bd_6"/>
</dbReference>
<dbReference type="GO" id="GO:0005886">
    <property type="term" value="C:plasma membrane"/>
    <property type="evidence" value="ECO:0007669"/>
    <property type="project" value="TreeGrafter"/>
</dbReference>
<accession>A0AAN7B7H8</accession>
<dbReference type="EMBL" id="MU858104">
    <property type="protein sequence ID" value="KAK4213728.1"/>
    <property type="molecule type" value="Genomic_DNA"/>
</dbReference>
<feature type="transmembrane region" description="Helical" evidence="11">
    <location>
        <begin position="332"/>
        <end position="351"/>
    </location>
</feature>
<keyword evidence="4 11" id="KW-0812">Transmembrane</keyword>
<proteinExistence type="inferred from homology"/>
<evidence type="ECO:0000256" key="5">
    <source>
        <dbReference type="ARBA" id="ARBA00022989"/>
    </source>
</evidence>
<keyword evidence="5 11" id="KW-1133">Transmembrane helix</keyword>
<evidence type="ECO:0000259" key="13">
    <source>
        <dbReference type="PROSITE" id="PS51384"/>
    </source>
</evidence>
<feature type="transmembrane region" description="Helical" evidence="11">
    <location>
        <begin position="180"/>
        <end position="202"/>
    </location>
</feature>
<evidence type="ECO:0000256" key="2">
    <source>
        <dbReference type="ARBA" id="ARBA00006278"/>
    </source>
</evidence>
<feature type="region of interest" description="Disordered" evidence="10">
    <location>
        <begin position="714"/>
        <end position="741"/>
    </location>
</feature>
<dbReference type="SUPFAM" id="SSF52343">
    <property type="entry name" value="Ferredoxin reductase-like, C-terminal NADP-linked domain"/>
    <property type="match status" value="1"/>
</dbReference>
<dbReference type="AlphaFoldDB" id="A0AAN7B7H8"/>
<dbReference type="InterPro" id="IPR051410">
    <property type="entry name" value="Ferric/Cupric_Reductase"/>
</dbReference>
<dbReference type="GO" id="GO:0006826">
    <property type="term" value="P:iron ion transport"/>
    <property type="evidence" value="ECO:0007669"/>
    <property type="project" value="TreeGrafter"/>
</dbReference>
<organism evidence="14 15">
    <name type="scientific">Rhypophila decipiens</name>
    <dbReference type="NCBI Taxonomy" id="261697"/>
    <lineage>
        <taxon>Eukaryota</taxon>
        <taxon>Fungi</taxon>
        <taxon>Dikarya</taxon>
        <taxon>Ascomycota</taxon>
        <taxon>Pezizomycotina</taxon>
        <taxon>Sordariomycetes</taxon>
        <taxon>Sordariomycetidae</taxon>
        <taxon>Sordariales</taxon>
        <taxon>Naviculisporaceae</taxon>
        <taxon>Rhypophila</taxon>
    </lineage>
</organism>
<dbReference type="InterPro" id="IPR013130">
    <property type="entry name" value="Fe3_Rdtase_TM_dom"/>
</dbReference>
<dbReference type="InterPro" id="IPR017927">
    <property type="entry name" value="FAD-bd_FR_type"/>
</dbReference>
<feature type="compositionally biased region" description="Basic and acidic residues" evidence="10">
    <location>
        <begin position="551"/>
        <end position="564"/>
    </location>
</feature>
<protein>
    <recommendedName>
        <fullName evidence="13">FAD-binding FR-type domain-containing protein</fullName>
    </recommendedName>
</protein>
<feature type="chain" id="PRO_5042955899" description="FAD-binding FR-type domain-containing protein" evidence="12">
    <location>
        <begin position="20"/>
        <end position="800"/>
    </location>
</feature>
<dbReference type="GO" id="GO:0000293">
    <property type="term" value="F:ferric-chelate reductase activity"/>
    <property type="evidence" value="ECO:0007669"/>
    <property type="project" value="TreeGrafter"/>
</dbReference>
<evidence type="ECO:0000256" key="4">
    <source>
        <dbReference type="ARBA" id="ARBA00022692"/>
    </source>
</evidence>
<evidence type="ECO:0000256" key="12">
    <source>
        <dbReference type="SAM" id="SignalP"/>
    </source>
</evidence>
<dbReference type="Proteomes" id="UP001301769">
    <property type="component" value="Unassembled WGS sequence"/>
</dbReference>
<dbReference type="InterPro" id="IPR039261">
    <property type="entry name" value="FNR_nucleotide-bd"/>
</dbReference>
<feature type="compositionally biased region" description="Basic and acidic residues" evidence="10">
    <location>
        <begin position="718"/>
        <end position="740"/>
    </location>
</feature>
<evidence type="ECO:0000256" key="10">
    <source>
        <dbReference type="SAM" id="MobiDB-lite"/>
    </source>
</evidence>
<dbReference type="PANTHER" id="PTHR32361:SF9">
    <property type="entry name" value="FERRIC REDUCTASE TRANSMEMBRANE COMPONENT 3-RELATED"/>
    <property type="match status" value="1"/>
</dbReference>
<reference evidence="14" key="2">
    <citation type="submission" date="2023-05" db="EMBL/GenBank/DDBJ databases">
        <authorList>
            <consortium name="Lawrence Berkeley National Laboratory"/>
            <person name="Steindorff A."/>
            <person name="Hensen N."/>
            <person name="Bonometti L."/>
            <person name="Westerberg I."/>
            <person name="Brannstrom I.O."/>
            <person name="Guillou S."/>
            <person name="Cros-Aarteil S."/>
            <person name="Calhoun S."/>
            <person name="Haridas S."/>
            <person name="Kuo A."/>
            <person name="Mondo S."/>
            <person name="Pangilinan J."/>
            <person name="Riley R."/>
            <person name="Labutti K."/>
            <person name="Andreopoulos B."/>
            <person name="Lipzen A."/>
            <person name="Chen C."/>
            <person name="Yanf M."/>
            <person name="Daum C."/>
            <person name="Ng V."/>
            <person name="Clum A."/>
            <person name="Ohm R."/>
            <person name="Martin F."/>
            <person name="Silar P."/>
            <person name="Natvig D."/>
            <person name="Lalanne C."/>
            <person name="Gautier V."/>
            <person name="Ament-Velasquez S.L."/>
            <person name="Kruys A."/>
            <person name="Hutchinson M.I."/>
            <person name="Powell A.J."/>
            <person name="Barry K."/>
            <person name="Miller A.N."/>
            <person name="Grigoriev I.V."/>
            <person name="Debuchy R."/>
            <person name="Gladieux P."/>
            <person name="Thoren M.H."/>
            <person name="Johannesson H."/>
        </authorList>
    </citation>
    <scope>NUCLEOTIDE SEQUENCE</scope>
    <source>
        <strain evidence="14">PSN293</strain>
    </source>
</reference>
<feature type="transmembrane region" description="Helical" evidence="11">
    <location>
        <begin position="400"/>
        <end position="418"/>
    </location>
</feature>
<dbReference type="Pfam" id="PF01794">
    <property type="entry name" value="Ferric_reduct"/>
    <property type="match status" value="1"/>
</dbReference>
<evidence type="ECO:0000256" key="9">
    <source>
        <dbReference type="ARBA" id="ARBA00023180"/>
    </source>
</evidence>
<comment type="similarity">
    <text evidence="2">Belongs to the ferric reductase (FRE) family.</text>
</comment>
<reference evidence="14" key="1">
    <citation type="journal article" date="2023" name="Mol. Phylogenet. Evol.">
        <title>Genome-scale phylogeny and comparative genomics of the fungal order Sordariales.</title>
        <authorList>
            <person name="Hensen N."/>
            <person name="Bonometti L."/>
            <person name="Westerberg I."/>
            <person name="Brannstrom I.O."/>
            <person name="Guillou S."/>
            <person name="Cros-Aarteil S."/>
            <person name="Calhoun S."/>
            <person name="Haridas S."/>
            <person name="Kuo A."/>
            <person name="Mondo S."/>
            <person name="Pangilinan J."/>
            <person name="Riley R."/>
            <person name="LaButti K."/>
            <person name="Andreopoulos B."/>
            <person name="Lipzen A."/>
            <person name="Chen C."/>
            <person name="Yan M."/>
            <person name="Daum C."/>
            <person name="Ng V."/>
            <person name="Clum A."/>
            <person name="Steindorff A."/>
            <person name="Ohm R.A."/>
            <person name="Martin F."/>
            <person name="Silar P."/>
            <person name="Natvig D.O."/>
            <person name="Lalanne C."/>
            <person name="Gautier V."/>
            <person name="Ament-Velasquez S.L."/>
            <person name="Kruys A."/>
            <person name="Hutchinson M.I."/>
            <person name="Powell A.J."/>
            <person name="Barry K."/>
            <person name="Miller A.N."/>
            <person name="Grigoriev I.V."/>
            <person name="Debuchy R."/>
            <person name="Gladieux P."/>
            <person name="Hiltunen Thoren M."/>
            <person name="Johannesson H."/>
        </authorList>
    </citation>
    <scope>NUCLEOTIDE SEQUENCE</scope>
    <source>
        <strain evidence="14">PSN293</strain>
    </source>
</reference>
<dbReference type="GO" id="GO:0006879">
    <property type="term" value="P:intracellular iron ion homeostasis"/>
    <property type="evidence" value="ECO:0007669"/>
    <property type="project" value="TreeGrafter"/>
</dbReference>
<evidence type="ECO:0000256" key="1">
    <source>
        <dbReference type="ARBA" id="ARBA00004141"/>
    </source>
</evidence>
<keyword evidence="3" id="KW-0813">Transport</keyword>
<dbReference type="PROSITE" id="PS51384">
    <property type="entry name" value="FAD_FR"/>
    <property type="match status" value="1"/>
</dbReference>
<evidence type="ECO:0000313" key="15">
    <source>
        <dbReference type="Proteomes" id="UP001301769"/>
    </source>
</evidence>
<keyword evidence="6" id="KW-0560">Oxidoreductase</keyword>
<evidence type="ECO:0000313" key="14">
    <source>
        <dbReference type="EMBL" id="KAK4213728.1"/>
    </source>
</evidence>
<keyword evidence="12" id="KW-0732">Signal</keyword>
<feature type="signal peptide" evidence="12">
    <location>
        <begin position="1"/>
        <end position="19"/>
    </location>
</feature>
<dbReference type="PANTHER" id="PTHR32361">
    <property type="entry name" value="FERRIC/CUPRIC REDUCTASE TRANSMEMBRANE COMPONENT"/>
    <property type="match status" value="1"/>
</dbReference>
<keyword evidence="15" id="KW-1185">Reference proteome</keyword>
<keyword evidence="7" id="KW-0406">Ion transport</keyword>
<dbReference type="Pfam" id="PF08030">
    <property type="entry name" value="NAD_binding_6"/>
    <property type="match status" value="1"/>
</dbReference>
<feature type="domain" description="FAD-binding FR-type" evidence="13">
    <location>
        <begin position="439"/>
        <end position="615"/>
    </location>
</feature>
<comment type="subcellular location">
    <subcellularLocation>
        <location evidence="1">Membrane</location>
        <topology evidence="1">Multi-pass membrane protein</topology>
    </subcellularLocation>
</comment>
<feature type="transmembrane region" description="Helical" evidence="11">
    <location>
        <begin position="371"/>
        <end position="393"/>
    </location>
</feature>
<evidence type="ECO:0000256" key="11">
    <source>
        <dbReference type="SAM" id="Phobius"/>
    </source>
</evidence>
<name>A0AAN7B7H8_9PEZI</name>
<evidence type="ECO:0000256" key="8">
    <source>
        <dbReference type="ARBA" id="ARBA00023136"/>
    </source>
</evidence>
<dbReference type="Gene3D" id="3.40.50.80">
    <property type="entry name" value="Nucleotide-binding domain of ferredoxin-NADP reductase (FNR) module"/>
    <property type="match status" value="1"/>
</dbReference>
<gene>
    <name evidence="14" type="ORF">QBC37DRAFT_343462</name>
</gene>